<evidence type="ECO:0000256" key="7">
    <source>
        <dbReference type="ARBA" id="ARBA00023242"/>
    </source>
</evidence>
<keyword evidence="5" id="KW-0378">Hydrolase</keyword>
<dbReference type="EMBL" id="BTGD01000003">
    <property type="protein sequence ID" value="GMM55113.1"/>
    <property type="molecule type" value="Genomic_DNA"/>
</dbReference>
<dbReference type="GO" id="GO:0004527">
    <property type="term" value="F:exonuclease activity"/>
    <property type="evidence" value="ECO:0007669"/>
    <property type="project" value="UniProtKB-KW"/>
</dbReference>
<dbReference type="FunFam" id="3.30.420.10:FF:000019">
    <property type="entry name" value="RNA exonuclease NEF-sp"/>
    <property type="match status" value="1"/>
</dbReference>
<keyword evidence="7" id="KW-0539">Nucleus</keyword>
<dbReference type="InterPro" id="IPR012337">
    <property type="entry name" value="RNaseH-like_sf"/>
</dbReference>
<gene>
    <name evidence="10" type="ORF">DAKH74_017290</name>
</gene>
<feature type="region of interest" description="Disordered" evidence="8">
    <location>
        <begin position="71"/>
        <end position="105"/>
    </location>
</feature>
<dbReference type="PANTHER" id="PTHR12801:SF115">
    <property type="entry name" value="FI18136P1-RELATED"/>
    <property type="match status" value="1"/>
</dbReference>
<evidence type="ECO:0000256" key="3">
    <source>
        <dbReference type="ARBA" id="ARBA00022552"/>
    </source>
</evidence>
<dbReference type="GO" id="GO:0003676">
    <property type="term" value="F:nucleic acid binding"/>
    <property type="evidence" value="ECO:0007669"/>
    <property type="project" value="InterPro"/>
</dbReference>
<dbReference type="Gene3D" id="3.30.420.10">
    <property type="entry name" value="Ribonuclease H-like superfamily/Ribonuclease H"/>
    <property type="match status" value="1"/>
</dbReference>
<accession>A0AAV5RUN0</accession>
<organism evidence="10 11">
    <name type="scientific">Maudiozyma humilis</name>
    <name type="common">Sour dough yeast</name>
    <name type="synonym">Kazachstania humilis</name>
    <dbReference type="NCBI Taxonomy" id="51915"/>
    <lineage>
        <taxon>Eukaryota</taxon>
        <taxon>Fungi</taxon>
        <taxon>Dikarya</taxon>
        <taxon>Ascomycota</taxon>
        <taxon>Saccharomycotina</taxon>
        <taxon>Saccharomycetes</taxon>
        <taxon>Saccharomycetales</taxon>
        <taxon>Saccharomycetaceae</taxon>
        <taxon>Maudiozyma</taxon>
    </lineage>
</organism>
<dbReference type="PANTHER" id="PTHR12801">
    <property type="entry name" value="RNA EXONUCLEASE REXO1 / RECO3 FAMILY MEMBER-RELATED"/>
    <property type="match status" value="1"/>
</dbReference>
<dbReference type="SUPFAM" id="SSF53098">
    <property type="entry name" value="Ribonuclease H-like"/>
    <property type="match status" value="1"/>
</dbReference>
<dbReference type="GO" id="GO:0006364">
    <property type="term" value="P:rRNA processing"/>
    <property type="evidence" value="ECO:0007669"/>
    <property type="project" value="UniProtKB-KW"/>
</dbReference>
<evidence type="ECO:0000313" key="11">
    <source>
        <dbReference type="Proteomes" id="UP001377567"/>
    </source>
</evidence>
<evidence type="ECO:0000256" key="6">
    <source>
        <dbReference type="ARBA" id="ARBA00022839"/>
    </source>
</evidence>
<comment type="caution">
    <text evidence="10">The sequence shown here is derived from an EMBL/GenBank/DDBJ whole genome shotgun (WGS) entry which is preliminary data.</text>
</comment>
<name>A0AAV5RUN0_MAUHU</name>
<dbReference type="InterPro" id="IPR047021">
    <property type="entry name" value="REXO1/3/4-like"/>
</dbReference>
<comment type="subcellular location">
    <subcellularLocation>
        <location evidence="1">Nucleus</location>
    </subcellularLocation>
</comment>
<evidence type="ECO:0000256" key="8">
    <source>
        <dbReference type="SAM" id="MobiDB-lite"/>
    </source>
</evidence>
<evidence type="ECO:0000256" key="4">
    <source>
        <dbReference type="ARBA" id="ARBA00022722"/>
    </source>
</evidence>
<dbReference type="GO" id="GO:0005634">
    <property type="term" value="C:nucleus"/>
    <property type="evidence" value="ECO:0007669"/>
    <property type="project" value="UniProtKB-SubCell"/>
</dbReference>
<keyword evidence="3" id="KW-0698">rRNA processing</keyword>
<evidence type="ECO:0000259" key="9">
    <source>
        <dbReference type="SMART" id="SM00479"/>
    </source>
</evidence>
<evidence type="ECO:0000256" key="1">
    <source>
        <dbReference type="ARBA" id="ARBA00004123"/>
    </source>
</evidence>
<keyword evidence="4" id="KW-0540">Nuclease</keyword>
<protein>
    <submittedName>
        <fullName evidence="10">Rnh70 protein</fullName>
    </submittedName>
</protein>
<dbReference type="InterPro" id="IPR034922">
    <property type="entry name" value="REX1-like_exo"/>
</dbReference>
<comment type="similarity">
    <text evidence="2">Belongs to the REXO1/REXO3 family.</text>
</comment>
<feature type="domain" description="Exonuclease" evidence="9">
    <location>
        <begin position="316"/>
        <end position="476"/>
    </location>
</feature>
<dbReference type="Proteomes" id="UP001377567">
    <property type="component" value="Unassembled WGS sequence"/>
</dbReference>
<feature type="compositionally biased region" description="Polar residues" evidence="8">
    <location>
        <begin position="10"/>
        <end position="45"/>
    </location>
</feature>
<keyword evidence="6" id="KW-0269">Exonuclease</keyword>
<proteinExistence type="inferred from homology"/>
<evidence type="ECO:0000256" key="2">
    <source>
        <dbReference type="ARBA" id="ARBA00006357"/>
    </source>
</evidence>
<dbReference type="CDD" id="cd06145">
    <property type="entry name" value="REX1_like"/>
    <property type="match status" value="1"/>
</dbReference>
<dbReference type="AlphaFoldDB" id="A0AAV5RUN0"/>
<keyword evidence="11" id="KW-1185">Reference proteome</keyword>
<dbReference type="InterPro" id="IPR013520">
    <property type="entry name" value="Ribonucl_H"/>
</dbReference>
<dbReference type="SMART" id="SM00479">
    <property type="entry name" value="EXOIII"/>
    <property type="match status" value="1"/>
</dbReference>
<feature type="compositionally biased region" description="Polar residues" evidence="8">
    <location>
        <begin position="91"/>
        <end position="105"/>
    </location>
</feature>
<evidence type="ECO:0000313" key="10">
    <source>
        <dbReference type="EMBL" id="GMM55113.1"/>
    </source>
</evidence>
<feature type="region of interest" description="Disordered" evidence="8">
    <location>
        <begin position="1"/>
        <end position="50"/>
    </location>
</feature>
<sequence>MAVDYPPDSPTISPRKTLDTSAIQSPSPNGASAHDANTLSPNKSGSMHEKVARLSIHGIDPAERNLLKSLQDKASKNGDGSAPKRRRSSVMLHNNQSGSFSRKNSMTSMKVIKKKKKMNKPIEVKPFEKFLEKGISIKDIRDLTLFMMNATNNMPQWLTIRNRPHVPKMVVLFMPGLEPLDFGPGTFDKFSQIGAHGKKVVLMGDHLMKLIENSQTMPLTAPGSKNSLYSAYNSFINVGLTKNEKKEKKELLATKKVTIPDLVMTLDQLLENGYPIHPFTKGMTDEDRARNLEENNSRDDSDMWYNTIEFDHGGSHIFGLDCEMCLAGKDFVLTRVSVLDFQNNVMLDELVKPDVEITDYLTKYSGITKEKLDPVTTTLKDVQHKLLKLISSKDILIGHSLQSDLLTLKMRHPLIVDTAVIYDHKAGPPFKPALKYLASEYLGVSIQDHAGDGHDSVEDARTCIDLTKLKIENGLWFGLSINTENLFVRLAEKSGKRSLLLNGYVSKNFSGVDDHQGSNGEGHMSRQVRCTTDSEIFDNIEEHIEDFDIIVGRLRELEFVRGYAQRPMHLGPAPAETAEDVIAQTNSQLDRVYKKLPAGGMILLVSGSGDVRDYYKLMHDFNELNKEERTKARQEREGELSASVAKARDSVVSLIVKTERPE</sequence>
<reference evidence="10 11" key="1">
    <citation type="journal article" date="2023" name="Elife">
        <title>Identification of key yeast species and microbe-microbe interactions impacting larval growth of Drosophila in the wild.</title>
        <authorList>
            <person name="Mure A."/>
            <person name="Sugiura Y."/>
            <person name="Maeda R."/>
            <person name="Honda K."/>
            <person name="Sakurai N."/>
            <person name="Takahashi Y."/>
            <person name="Watada M."/>
            <person name="Katoh T."/>
            <person name="Gotoh A."/>
            <person name="Gotoh Y."/>
            <person name="Taniguchi I."/>
            <person name="Nakamura K."/>
            <person name="Hayashi T."/>
            <person name="Katayama T."/>
            <person name="Uemura T."/>
            <person name="Hattori Y."/>
        </authorList>
    </citation>
    <scope>NUCLEOTIDE SEQUENCE [LARGE SCALE GENOMIC DNA]</scope>
    <source>
        <strain evidence="10 11">KH-74</strain>
    </source>
</reference>
<dbReference type="InterPro" id="IPR036397">
    <property type="entry name" value="RNaseH_sf"/>
</dbReference>
<dbReference type="Pfam" id="PF00929">
    <property type="entry name" value="RNase_T"/>
    <property type="match status" value="1"/>
</dbReference>
<evidence type="ECO:0000256" key="5">
    <source>
        <dbReference type="ARBA" id="ARBA00022801"/>
    </source>
</evidence>